<proteinExistence type="predicted"/>
<sequence length="350" mass="41512">MEEVSKGMHSIIKMISNRKNNKFPILRLPYLAIQEIFKAMHPIEIINFSMISKRTRTLAKFVSFYSKYSIRLSVENSMLKIRFFGTKNVVSCCFLMTRKILLNGKIEEGEWGNIRTVFKFSKNAVDEWKQFCKYALEIFKIQTIDDLTLYMDAFVDQNVSIIDFLITNVKSVEECYLYHLYKEKNVDWHTAYLLNNITVNAKLFSKVNIRNKNFNGKMSKNLKEIYIYNSRWIGYKMLLDIDCKNVILEKNRISDEQWNLFLKKWIAMETHLNLEYLELDYRDIEEFRALVLHDIPHEVVDRGVKRVLKTYCDEKRTISGGIDIRQIDGKTATFFSVYSFQTLKFAMSIH</sequence>
<dbReference type="InParanoid" id="E3NSK1"/>
<dbReference type="PANTHER" id="PTHR21503">
    <property type="entry name" value="F-BOX-CONTAINING HYPOTHETICAL PROTEIN C.ELEGANS"/>
    <property type="match status" value="1"/>
</dbReference>
<gene>
    <name evidence="2" type="ORF">CRE_11608</name>
</gene>
<name>E3NSK1_CAERE</name>
<dbReference type="Pfam" id="PF00646">
    <property type="entry name" value="F-box"/>
    <property type="match status" value="1"/>
</dbReference>
<accession>E3NSK1</accession>
<feature type="domain" description="F-box" evidence="1">
    <location>
        <begin position="22"/>
        <end position="68"/>
    </location>
</feature>
<dbReference type="InterPro" id="IPR001810">
    <property type="entry name" value="F-box_dom"/>
</dbReference>
<dbReference type="PROSITE" id="PS50181">
    <property type="entry name" value="FBOX"/>
    <property type="match status" value="1"/>
</dbReference>
<organism evidence="3">
    <name type="scientific">Caenorhabditis remanei</name>
    <name type="common">Caenorhabditis vulgaris</name>
    <dbReference type="NCBI Taxonomy" id="31234"/>
    <lineage>
        <taxon>Eukaryota</taxon>
        <taxon>Metazoa</taxon>
        <taxon>Ecdysozoa</taxon>
        <taxon>Nematoda</taxon>
        <taxon>Chromadorea</taxon>
        <taxon>Rhabditida</taxon>
        <taxon>Rhabditina</taxon>
        <taxon>Rhabditomorpha</taxon>
        <taxon>Rhabditoidea</taxon>
        <taxon>Rhabditidae</taxon>
        <taxon>Peloderinae</taxon>
        <taxon>Caenorhabditis</taxon>
    </lineage>
</organism>
<evidence type="ECO:0000313" key="2">
    <source>
        <dbReference type="EMBL" id="EFO90252.1"/>
    </source>
</evidence>
<evidence type="ECO:0000313" key="3">
    <source>
        <dbReference type="Proteomes" id="UP000008281"/>
    </source>
</evidence>
<dbReference type="PANTHER" id="PTHR21503:SF8">
    <property type="entry name" value="F-BOX ASSOCIATED DOMAIN-CONTAINING PROTEIN-RELATED"/>
    <property type="match status" value="1"/>
</dbReference>
<reference evidence="2" key="1">
    <citation type="submission" date="2007-07" db="EMBL/GenBank/DDBJ databases">
        <title>PCAP assembly of the Caenorhabditis remanei genome.</title>
        <authorList>
            <consortium name="The Caenorhabditis remanei Sequencing Consortium"/>
            <person name="Wilson R.K."/>
        </authorList>
    </citation>
    <scope>NUCLEOTIDE SEQUENCE [LARGE SCALE GENOMIC DNA]</scope>
    <source>
        <strain evidence="2">PB4641</strain>
    </source>
</reference>
<dbReference type="Proteomes" id="UP000008281">
    <property type="component" value="Unassembled WGS sequence"/>
</dbReference>
<dbReference type="AlphaFoldDB" id="E3NSK1"/>
<dbReference type="HOGENOM" id="CLU_028840_3_1_1"/>
<dbReference type="Pfam" id="PF07735">
    <property type="entry name" value="FBA_2"/>
    <property type="match status" value="1"/>
</dbReference>
<protein>
    <recommendedName>
        <fullName evidence="1">F-box domain-containing protein</fullName>
    </recommendedName>
</protein>
<dbReference type="InterPro" id="IPR012885">
    <property type="entry name" value="F-box_Sdz-33"/>
</dbReference>
<dbReference type="EMBL" id="DS269977">
    <property type="protein sequence ID" value="EFO90252.1"/>
    <property type="molecule type" value="Genomic_DNA"/>
</dbReference>
<keyword evidence="3" id="KW-1185">Reference proteome</keyword>
<evidence type="ECO:0000259" key="1">
    <source>
        <dbReference type="PROSITE" id="PS50181"/>
    </source>
</evidence>